<dbReference type="EMBL" id="BOPF01000036">
    <property type="protein sequence ID" value="GIJ50471.1"/>
    <property type="molecule type" value="Genomic_DNA"/>
</dbReference>
<proteinExistence type="predicted"/>
<feature type="transmembrane region" description="Helical" evidence="1">
    <location>
        <begin position="142"/>
        <end position="170"/>
    </location>
</feature>
<sequence>MTRAEKLALLTGPLLAVVFLLLPPMGTDLSAQVAHADFFDAAKVAPLDLRWYGGTVQWGYSLLAPELMALLGVRLTGALAGAAASVALALLLRRTGALRPTLGGIVGAFCVFGNLASGRVTYALGVAFVLCGLWALARDRRILAVVGVLLGAACSPVAGLFAGLAGAALFLGTSERARRVDGVLLGIAGAVPIGVTAALGDAGGWMNISVSDTVRAVAAAVLVAVFVPQRVIRVGAALAALGVLAAFAVHTPVGLNATRLAAMFTLPVLLAYAPRPSRPAPWPRTAAAAALVAVAFVQSPVMVGDLRDMGDPTASRRYFAPLLAQLHARAPVGRVEVLATRNYWESAHVAREFHLARGWLRQADLARNPLFYDGTLDASSYGAWLRDNGVSYVAVPDAPLSWVSRREADIVRGGQPYLMQVWRGADWTLYEVAGRPSIVDGGTLLGTTPTSVSVDLPGPGTYVVRVRWSRWLRAAGAQLRQRPDGWTDLTVRSGGGYRLEGGYTEPPPD</sequence>
<keyword evidence="3" id="KW-1185">Reference proteome</keyword>
<keyword evidence="1" id="KW-1133">Transmembrane helix</keyword>
<keyword evidence="1" id="KW-0472">Membrane</keyword>
<feature type="transmembrane region" description="Helical" evidence="1">
    <location>
        <begin position="234"/>
        <end position="251"/>
    </location>
</feature>
<evidence type="ECO:0000256" key="1">
    <source>
        <dbReference type="SAM" id="Phobius"/>
    </source>
</evidence>
<feature type="transmembrane region" description="Helical" evidence="1">
    <location>
        <begin position="104"/>
        <end position="136"/>
    </location>
</feature>
<feature type="transmembrane region" description="Helical" evidence="1">
    <location>
        <begin position="182"/>
        <end position="199"/>
    </location>
</feature>
<dbReference type="AlphaFoldDB" id="A0A8J4DUK5"/>
<evidence type="ECO:0000313" key="2">
    <source>
        <dbReference type="EMBL" id="GIJ50471.1"/>
    </source>
</evidence>
<organism evidence="2 3">
    <name type="scientific">Virgisporangium aliadipatigenens</name>
    <dbReference type="NCBI Taxonomy" id="741659"/>
    <lineage>
        <taxon>Bacteria</taxon>
        <taxon>Bacillati</taxon>
        <taxon>Actinomycetota</taxon>
        <taxon>Actinomycetes</taxon>
        <taxon>Micromonosporales</taxon>
        <taxon>Micromonosporaceae</taxon>
        <taxon>Virgisporangium</taxon>
    </lineage>
</organism>
<reference evidence="2" key="1">
    <citation type="submission" date="2021-01" db="EMBL/GenBank/DDBJ databases">
        <title>Whole genome shotgun sequence of Virgisporangium aliadipatigenens NBRC 105644.</title>
        <authorList>
            <person name="Komaki H."/>
            <person name="Tamura T."/>
        </authorList>
    </citation>
    <scope>NUCLEOTIDE SEQUENCE</scope>
    <source>
        <strain evidence="2">NBRC 105644</strain>
    </source>
</reference>
<name>A0A8J4DUK5_9ACTN</name>
<feature type="transmembrane region" description="Helical" evidence="1">
    <location>
        <begin position="205"/>
        <end position="227"/>
    </location>
</feature>
<keyword evidence="1" id="KW-0812">Transmembrane</keyword>
<feature type="transmembrane region" description="Helical" evidence="1">
    <location>
        <begin position="67"/>
        <end position="92"/>
    </location>
</feature>
<accession>A0A8J4DUK5</accession>
<comment type="caution">
    <text evidence="2">The sequence shown here is derived from an EMBL/GenBank/DDBJ whole genome shotgun (WGS) entry which is preliminary data.</text>
</comment>
<protein>
    <submittedName>
        <fullName evidence="2">Uncharacterized protein</fullName>
    </submittedName>
</protein>
<evidence type="ECO:0000313" key="3">
    <source>
        <dbReference type="Proteomes" id="UP000619260"/>
    </source>
</evidence>
<gene>
    <name evidence="2" type="ORF">Val02_73570</name>
</gene>
<dbReference type="Proteomes" id="UP000619260">
    <property type="component" value="Unassembled WGS sequence"/>
</dbReference>